<keyword evidence="11" id="KW-1185">Reference proteome</keyword>
<comment type="catalytic activity">
    <reaction evidence="6">
        <text>Hydrolysis of alkylated DNA, releasing 3-methyladenine.</text>
        <dbReference type="EC" id="3.2.2.20"/>
    </reaction>
</comment>
<dbReference type="SUPFAM" id="SSF48150">
    <property type="entry name" value="DNA-glycosylase"/>
    <property type="match status" value="1"/>
</dbReference>
<dbReference type="InterPro" id="IPR052891">
    <property type="entry name" value="DNA-3mA_glycosylase"/>
</dbReference>
<dbReference type="InterPro" id="IPR005019">
    <property type="entry name" value="Adenine_glyco"/>
</dbReference>
<dbReference type="Gene3D" id="1.10.340.30">
    <property type="entry name" value="Hypothetical protein, domain 2"/>
    <property type="match status" value="1"/>
</dbReference>
<dbReference type="GO" id="GO:0008725">
    <property type="term" value="F:DNA-3-methyladenine glycosylase activity"/>
    <property type="evidence" value="ECO:0007669"/>
    <property type="project" value="UniProtKB-EC"/>
</dbReference>
<evidence type="ECO:0000256" key="2">
    <source>
        <dbReference type="ARBA" id="ARBA00022763"/>
    </source>
</evidence>
<dbReference type="GO" id="GO:0046872">
    <property type="term" value="F:metal ion binding"/>
    <property type="evidence" value="ECO:0007669"/>
    <property type="project" value="UniProtKB-KW"/>
</dbReference>
<dbReference type="PANTHER" id="PTHR30037:SF4">
    <property type="entry name" value="DNA-3-METHYLADENINE GLYCOSYLASE I"/>
    <property type="match status" value="1"/>
</dbReference>
<proteinExistence type="predicted"/>
<dbReference type="Pfam" id="PF03352">
    <property type="entry name" value="Adenine_glyco"/>
    <property type="match status" value="1"/>
</dbReference>
<evidence type="ECO:0000256" key="4">
    <source>
        <dbReference type="ARBA" id="ARBA00022833"/>
    </source>
</evidence>
<dbReference type="STRING" id="1141662.OOA_14685"/>
<dbReference type="InterPro" id="IPR011257">
    <property type="entry name" value="DNA_glycosylase"/>
</dbReference>
<dbReference type="GO" id="GO:0006284">
    <property type="term" value="P:base-excision repair"/>
    <property type="evidence" value="ECO:0007669"/>
    <property type="project" value="InterPro"/>
</dbReference>
<keyword evidence="4 9" id="KW-0862">Zinc</keyword>
<evidence type="ECO:0000256" key="1">
    <source>
        <dbReference type="ARBA" id="ARBA00022723"/>
    </source>
</evidence>
<reference evidence="10 11" key="1">
    <citation type="journal article" date="2012" name="BMC Genomics">
        <title>Comparative genomics of bacteria in the genus Providencia isolated from wild Drosophila melanogaster.</title>
        <authorList>
            <person name="Galac M.R."/>
            <person name="Lazzaro B.P."/>
        </authorList>
    </citation>
    <scope>NUCLEOTIDE SEQUENCE [LARGE SCALE GENOMIC DNA]</scope>
    <source>
        <strain evidence="10 11">DSM 19968</strain>
    </source>
</reference>
<dbReference type="InterPro" id="IPR004597">
    <property type="entry name" value="Tag"/>
</dbReference>
<dbReference type="PATRIC" id="fig|1141662.3.peg.2980"/>
<dbReference type="Proteomes" id="UP000009336">
    <property type="component" value="Unassembled WGS sequence"/>
</dbReference>
<evidence type="ECO:0000256" key="5">
    <source>
        <dbReference type="ARBA" id="ARBA00023204"/>
    </source>
</evidence>
<comment type="function">
    <text evidence="7">Hydrolysis of the deoxyribose N-glycosidic bond to excise 3-methyladenine from the damaged DNA polymer formed by alkylation lesions.</text>
</comment>
<evidence type="ECO:0000256" key="7">
    <source>
        <dbReference type="ARBA" id="ARBA00057608"/>
    </source>
</evidence>
<feature type="binding site" evidence="9">
    <location>
        <position position="183"/>
    </location>
    <ligand>
        <name>Zn(2+)</name>
        <dbReference type="ChEBI" id="CHEBI:29105"/>
    </ligand>
</feature>
<protein>
    <recommendedName>
        <fullName evidence="8">DNA-3-methyladenine glycosylase I</fullName>
        <ecNumber evidence="8">3.2.2.20</ecNumber>
    </recommendedName>
</protein>
<keyword evidence="1 9" id="KW-0479">Metal-binding</keyword>
<name>K8WB29_9GAMM</name>
<dbReference type="EC" id="3.2.2.20" evidence="8"/>
<evidence type="ECO:0000256" key="8">
    <source>
        <dbReference type="ARBA" id="ARBA00066766"/>
    </source>
</evidence>
<dbReference type="FunFam" id="1.10.340.30:FF:000009">
    <property type="entry name" value="DNA-3-methyladenine glycosylase I"/>
    <property type="match status" value="1"/>
</dbReference>
<evidence type="ECO:0000313" key="10">
    <source>
        <dbReference type="EMBL" id="EKT57121.1"/>
    </source>
</evidence>
<keyword evidence="5" id="KW-0234">DNA repair</keyword>
<dbReference type="RefSeq" id="WP_008912922.1">
    <property type="nucleotide sequence ID" value="NZ_KB233224.1"/>
</dbReference>
<evidence type="ECO:0000256" key="6">
    <source>
        <dbReference type="ARBA" id="ARBA00052558"/>
    </source>
</evidence>
<keyword evidence="3" id="KW-0378">Hydrolase</keyword>
<gene>
    <name evidence="10" type="ORF">OOA_14685</name>
</gene>
<keyword evidence="2" id="KW-0227">DNA damage</keyword>
<dbReference type="OrthoDB" id="9807664at2"/>
<evidence type="ECO:0000256" key="9">
    <source>
        <dbReference type="PIRSR" id="PIRSR604597-1"/>
    </source>
</evidence>
<dbReference type="NCBIfam" id="TIGR00624">
    <property type="entry name" value="tag"/>
    <property type="match status" value="1"/>
</dbReference>
<sequence>MNISPIRCQWVNQDPEYIAYHDNEWGKPMRDNQQLFEMICLEGQQAGLSWYTILKKRQGYQELFHQFIPERVALMNEEDVERLMQDPRIVRHRAKINAIISNAKAYLQMAENGEEFSTFLWQFVNHQPIVNQWEISSQIPVETEISTALSKALKKRGFKFVGSITCYAFMQATGMINDHLISCCQYK</sequence>
<dbReference type="HOGENOM" id="CLU_083758_1_0_6"/>
<accession>K8WB29</accession>
<dbReference type="EMBL" id="AKKL01000040">
    <property type="protein sequence ID" value="EKT57121.1"/>
    <property type="molecule type" value="Genomic_DNA"/>
</dbReference>
<feature type="binding site" evidence="9">
    <location>
        <position position="21"/>
    </location>
    <ligand>
        <name>Zn(2+)</name>
        <dbReference type="ChEBI" id="CHEBI:29105"/>
    </ligand>
</feature>
<dbReference type="eggNOG" id="COG2818">
    <property type="taxonomic scope" value="Bacteria"/>
</dbReference>
<feature type="binding site" evidence="9">
    <location>
        <position position="8"/>
    </location>
    <ligand>
        <name>Zn(2+)</name>
        <dbReference type="ChEBI" id="CHEBI:29105"/>
    </ligand>
</feature>
<evidence type="ECO:0000313" key="11">
    <source>
        <dbReference type="Proteomes" id="UP000009336"/>
    </source>
</evidence>
<dbReference type="AlphaFoldDB" id="K8WB29"/>
<organism evidence="10 11">
    <name type="scientific">Providencia burhodogranariea DSM 19968</name>
    <dbReference type="NCBI Taxonomy" id="1141662"/>
    <lineage>
        <taxon>Bacteria</taxon>
        <taxon>Pseudomonadati</taxon>
        <taxon>Pseudomonadota</taxon>
        <taxon>Gammaproteobacteria</taxon>
        <taxon>Enterobacterales</taxon>
        <taxon>Morganellaceae</taxon>
        <taxon>Providencia</taxon>
    </lineage>
</organism>
<evidence type="ECO:0000256" key="3">
    <source>
        <dbReference type="ARBA" id="ARBA00022801"/>
    </source>
</evidence>
<comment type="caution">
    <text evidence="10">The sequence shown here is derived from an EMBL/GenBank/DDBJ whole genome shotgun (WGS) entry which is preliminary data.</text>
</comment>
<dbReference type="PANTHER" id="PTHR30037">
    <property type="entry name" value="DNA-3-METHYLADENINE GLYCOSYLASE 1"/>
    <property type="match status" value="1"/>
</dbReference>
<feature type="binding site" evidence="9">
    <location>
        <position position="179"/>
    </location>
    <ligand>
        <name>Zn(2+)</name>
        <dbReference type="ChEBI" id="CHEBI:29105"/>
    </ligand>
</feature>